<evidence type="ECO:0000313" key="1">
    <source>
        <dbReference type="EMBL" id="NGO65335.1"/>
    </source>
</evidence>
<name>A0A6M1S2N4_9HYPH</name>
<organism evidence="1 2">
    <name type="scientific">Rhizobium daejeonense</name>
    <dbReference type="NCBI Taxonomy" id="240521"/>
    <lineage>
        <taxon>Bacteria</taxon>
        <taxon>Pseudomonadati</taxon>
        <taxon>Pseudomonadota</taxon>
        <taxon>Alphaproteobacteria</taxon>
        <taxon>Hyphomicrobiales</taxon>
        <taxon>Rhizobiaceae</taxon>
        <taxon>Rhizobium/Agrobacterium group</taxon>
        <taxon>Rhizobium</taxon>
    </lineage>
</organism>
<keyword evidence="2" id="KW-1185">Reference proteome</keyword>
<evidence type="ECO:0000313" key="2">
    <source>
        <dbReference type="Proteomes" id="UP000477849"/>
    </source>
</evidence>
<dbReference type="AlphaFoldDB" id="A0A6M1S2N4"/>
<reference evidence="1 2" key="1">
    <citation type="submission" date="2020-02" db="EMBL/GenBank/DDBJ databases">
        <title>Genome sequence of the type strain CCBAU10050 of Rhizobium daejeonense.</title>
        <authorList>
            <person name="Gao J."/>
            <person name="Sun J."/>
        </authorList>
    </citation>
    <scope>NUCLEOTIDE SEQUENCE [LARGE SCALE GENOMIC DNA]</scope>
    <source>
        <strain evidence="1 2">CCBAU10050</strain>
    </source>
</reference>
<dbReference type="EMBL" id="JAAKZH010000005">
    <property type="protein sequence ID" value="NGO65335.1"/>
    <property type="molecule type" value="Genomic_DNA"/>
</dbReference>
<dbReference type="Proteomes" id="UP000477849">
    <property type="component" value="Unassembled WGS sequence"/>
</dbReference>
<gene>
    <name evidence="1" type="ORF">G6N76_16820</name>
</gene>
<dbReference type="RefSeq" id="WP_163902178.1">
    <property type="nucleotide sequence ID" value="NZ_CP048427.1"/>
</dbReference>
<accession>A0A6M1S2N4</accession>
<protein>
    <submittedName>
        <fullName evidence="1">Uncharacterized protein</fullName>
    </submittedName>
</protein>
<comment type="caution">
    <text evidence="1">The sequence shown here is derived from an EMBL/GenBank/DDBJ whole genome shotgun (WGS) entry which is preliminary data.</text>
</comment>
<proteinExistence type="predicted"/>
<sequence length="79" mass="8669">MTKLDGIGSKSLFLPAVKAIGRALVAFLLFSKPPDLDPPDKFTGCASYLWREPQQPNRIAFIPSVENIFAKDPPDPVVD</sequence>